<dbReference type="Proteomes" id="UP001202328">
    <property type="component" value="Unassembled WGS sequence"/>
</dbReference>
<reference evidence="1" key="1">
    <citation type="submission" date="2022-04" db="EMBL/GenBank/DDBJ databases">
        <title>A functionally conserved STORR gene fusion in Papaver species that diverged 16.8 million years ago.</title>
        <authorList>
            <person name="Catania T."/>
        </authorList>
    </citation>
    <scope>NUCLEOTIDE SEQUENCE</scope>
    <source>
        <strain evidence="1">S-188037</strain>
    </source>
</reference>
<evidence type="ECO:0000313" key="2">
    <source>
        <dbReference type="Proteomes" id="UP001202328"/>
    </source>
</evidence>
<proteinExistence type="predicted"/>
<name>A0AAD4XGT7_9MAGN</name>
<organism evidence="1 2">
    <name type="scientific">Papaver atlanticum</name>
    <dbReference type="NCBI Taxonomy" id="357466"/>
    <lineage>
        <taxon>Eukaryota</taxon>
        <taxon>Viridiplantae</taxon>
        <taxon>Streptophyta</taxon>
        <taxon>Embryophyta</taxon>
        <taxon>Tracheophyta</taxon>
        <taxon>Spermatophyta</taxon>
        <taxon>Magnoliopsida</taxon>
        <taxon>Ranunculales</taxon>
        <taxon>Papaveraceae</taxon>
        <taxon>Papaveroideae</taxon>
        <taxon>Papaver</taxon>
    </lineage>
</organism>
<comment type="caution">
    <text evidence="1">The sequence shown here is derived from an EMBL/GenBank/DDBJ whole genome shotgun (WGS) entry which is preliminary data.</text>
</comment>
<keyword evidence="2" id="KW-1185">Reference proteome</keyword>
<protein>
    <submittedName>
        <fullName evidence="1">Uncharacterized protein</fullName>
    </submittedName>
</protein>
<gene>
    <name evidence="1" type="ORF">MKW98_014043</name>
</gene>
<dbReference type="AlphaFoldDB" id="A0AAD4XGT7"/>
<dbReference type="EMBL" id="JAJJMB010010315">
    <property type="protein sequence ID" value="KAI3909626.1"/>
    <property type="molecule type" value="Genomic_DNA"/>
</dbReference>
<sequence>MALNPAQGLSWKLAGDNFGFQKMQLILTEKLCIELALIVITGAFAMNYSSEKYNFHHLFLS</sequence>
<accession>A0AAD4XGT7</accession>
<evidence type="ECO:0000313" key="1">
    <source>
        <dbReference type="EMBL" id="KAI3909626.1"/>
    </source>
</evidence>